<proteinExistence type="predicted"/>
<sequence>MMTGIESGPQHGKERPAGKMEEIAMEDVCLPCYCWNAGCFSNGLEHGFNRIGMPCSLWNLLEPHA</sequence>
<comment type="caution">
    <text evidence="1">The sequence shown here is derived from an EMBL/GenBank/DDBJ whole genome shotgun (WGS) entry which is preliminary data.</text>
</comment>
<dbReference type="AlphaFoldDB" id="A0AAD6R989"/>
<evidence type="ECO:0000313" key="1">
    <source>
        <dbReference type="EMBL" id="KAJ7004105.1"/>
    </source>
</evidence>
<dbReference type="Proteomes" id="UP001164929">
    <property type="component" value="Chromosome 3"/>
</dbReference>
<accession>A0AAD6R989</accession>
<protein>
    <submittedName>
        <fullName evidence="1">Uncharacterized protein</fullName>
    </submittedName>
</protein>
<keyword evidence="2" id="KW-1185">Reference proteome</keyword>
<gene>
    <name evidence="1" type="ORF">NC653_009091</name>
</gene>
<dbReference type="EMBL" id="JAQIZT010000003">
    <property type="protein sequence ID" value="KAJ7004105.1"/>
    <property type="molecule type" value="Genomic_DNA"/>
</dbReference>
<organism evidence="1 2">
    <name type="scientific">Populus alba x Populus x berolinensis</name>
    <dbReference type="NCBI Taxonomy" id="444605"/>
    <lineage>
        <taxon>Eukaryota</taxon>
        <taxon>Viridiplantae</taxon>
        <taxon>Streptophyta</taxon>
        <taxon>Embryophyta</taxon>
        <taxon>Tracheophyta</taxon>
        <taxon>Spermatophyta</taxon>
        <taxon>Magnoliopsida</taxon>
        <taxon>eudicotyledons</taxon>
        <taxon>Gunneridae</taxon>
        <taxon>Pentapetalae</taxon>
        <taxon>rosids</taxon>
        <taxon>fabids</taxon>
        <taxon>Malpighiales</taxon>
        <taxon>Salicaceae</taxon>
        <taxon>Saliceae</taxon>
        <taxon>Populus</taxon>
    </lineage>
</organism>
<name>A0AAD6R989_9ROSI</name>
<reference evidence="1" key="1">
    <citation type="journal article" date="2023" name="Mol. Ecol. Resour.">
        <title>Chromosome-level genome assembly of a triploid poplar Populus alba 'Berolinensis'.</title>
        <authorList>
            <person name="Chen S."/>
            <person name="Yu Y."/>
            <person name="Wang X."/>
            <person name="Wang S."/>
            <person name="Zhang T."/>
            <person name="Zhou Y."/>
            <person name="He R."/>
            <person name="Meng N."/>
            <person name="Wang Y."/>
            <person name="Liu W."/>
            <person name="Liu Z."/>
            <person name="Liu J."/>
            <person name="Guo Q."/>
            <person name="Huang H."/>
            <person name="Sederoff R.R."/>
            <person name="Wang G."/>
            <person name="Qu G."/>
            <person name="Chen S."/>
        </authorList>
    </citation>
    <scope>NUCLEOTIDE SEQUENCE</scope>
    <source>
        <strain evidence="1">SC-2020</strain>
    </source>
</reference>
<evidence type="ECO:0000313" key="2">
    <source>
        <dbReference type="Proteomes" id="UP001164929"/>
    </source>
</evidence>